<dbReference type="Pfam" id="PF26066">
    <property type="entry name" value="MCM9_N"/>
    <property type="match status" value="1"/>
</dbReference>
<dbReference type="SUPFAM" id="SSF52540">
    <property type="entry name" value="P-loop containing nucleoside triphosphate hydrolases"/>
    <property type="match status" value="3"/>
</dbReference>
<keyword evidence="11" id="KW-0507">mRNA processing</keyword>
<evidence type="ECO:0000259" key="21">
    <source>
        <dbReference type="PROSITE" id="PS51192"/>
    </source>
</evidence>
<dbReference type="GO" id="GO:0043596">
    <property type="term" value="C:nuclear replication fork"/>
    <property type="evidence" value="ECO:0007669"/>
    <property type="project" value="UniProtKB-ARBA"/>
</dbReference>
<evidence type="ECO:0000256" key="15">
    <source>
        <dbReference type="ARBA" id="ARBA00042301"/>
    </source>
</evidence>
<dbReference type="GO" id="GO:0000724">
    <property type="term" value="P:double-strand break repair via homologous recombination"/>
    <property type="evidence" value="ECO:0007669"/>
    <property type="project" value="TreeGrafter"/>
</dbReference>
<feature type="region of interest" description="Disordered" evidence="19">
    <location>
        <begin position="1158"/>
        <end position="1304"/>
    </location>
</feature>
<evidence type="ECO:0000256" key="19">
    <source>
        <dbReference type="SAM" id="MobiDB-lite"/>
    </source>
</evidence>
<evidence type="ECO:0000256" key="5">
    <source>
        <dbReference type="ARBA" id="ARBA00022741"/>
    </source>
</evidence>
<dbReference type="CDD" id="cd17953">
    <property type="entry name" value="DEADc_DDX46"/>
    <property type="match status" value="1"/>
</dbReference>
<feature type="compositionally biased region" description="Acidic residues" evidence="19">
    <location>
        <begin position="1230"/>
        <end position="1244"/>
    </location>
</feature>
<evidence type="ECO:0000313" key="24">
    <source>
        <dbReference type="EMBL" id="KAG9320060.1"/>
    </source>
</evidence>
<keyword evidence="6" id="KW-0227">DNA damage</keyword>
<dbReference type="InterPro" id="IPR056149">
    <property type="entry name" value="PRP5/DDX46/KHDC4_KH"/>
</dbReference>
<dbReference type="PROSITE" id="PS50051">
    <property type="entry name" value="MCM_2"/>
    <property type="match status" value="1"/>
</dbReference>
<feature type="compositionally biased region" description="Low complexity" evidence="19">
    <location>
        <begin position="1181"/>
        <end position="1196"/>
    </location>
</feature>
<feature type="compositionally biased region" description="Low complexity" evidence="19">
    <location>
        <begin position="1855"/>
        <end position="1868"/>
    </location>
</feature>
<accession>A0A9P7ZYD3</accession>
<dbReference type="InterPro" id="IPR058768">
    <property type="entry name" value="MCM9_N"/>
</dbReference>
<feature type="compositionally biased region" description="Acidic residues" evidence="19">
    <location>
        <begin position="1290"/>
        <end position="1304"/>
    </location>
</feature>
<comment type="caution">
    <text evidence="24">The sequence shown here is derived from an EMBL/GenBank/DDBJ whole genome shotgun (WGS) entry which is preliminary data.</text>
</comment>
<feature type="compositionally biased region" description="Acidic residues" evidence="19">
    <location>
        <begin position="719"/>
        <end position="736"/>
    </location>
</feature>
<keyword evidence="13" id="KW-0539">Nucleus</keyword>
<dbReference type="GO" id="GO:0008380">
    <property type="term" value="P:RNA splicing"/>
    <property type="evidence" value="ECO:0007669"/>
    <property type="project" value="UniProtKB-KW"/>
</dbReference>
<dbReference type="InterPro" id="IPR031327">
    <property type="entry name" value="MCM"/>
</dbReference>
<dbReference type="InterPro" id="IPR001650">
    <property type="entry name" value="Helicase_C-like"/>
</dbReference>
<comment type="similarity">
    <text evidence="2 18">Belongs to the MCM family.</text>
</comment>
<evidence type="ECO:0000259" key="20">
    <source>
        <dbReference type="PROSITE" id="PS50051"/>
    </source>
</evidence>
<dbReference type="InterPro" id="IPR014014">
    <property type="entry name" value="RNA_helicase_DEAD_Q_motif"/>
</dbReference>
<evidence type="ECO:0000256" key="7">
    <source>
        <dbReference type="ARBA" id="ARBA00022801"/>
    </source>
</evidence>
<feature type="compositionally biased region" description="Acidic residues" evidence="19">
    <location>
        <begin position="1201"/>
        <end position="1210"/>
    </location>
</feature>
<evidence type="ECO:0000256" key="4">
    <source>
        <dbReference type="ARBA" id="ARBA00012552"/>
    </source>
</evidence>
<keyword evidence="9 18" id="KW-0067">ATP-binding</keyword>
<dbReference type="Pfam" id="PF23469">
    <property type="entry name" value="KH_12"/>
    <property type="match status" value="1"/>
</dbReference>
<dbReference type="PANTHER" id="PTHR11630:SF48">
    <property type="entry name" value="DNA HELICASE MCM9"/>
    <property type="match status" value="1"/>
</dbReference>
<dbReference type="GO" id="GO:0005524">
    <property type="term" value="F:ATP binding"/>
    <property type="evidence" value="ECO:0007669"/>
    <property type="project" value="UniProtKB-KW"/>
</dbReference>
<feature type="domain" description="Helicase ATP-binding" evidence="21">
    <location>
        <begin position="1406"/>
        <end position="1584"/>
    </location>
</feature>
<dbReference type="PROSITE" id="PS00039">
    <property type="entry name" value="DEAD_ATP_HELICASE"/>
    <property type="match status" value="1"/>
</dbReference>
<dbReference type="GO" id="GO:0006279">
    <property type="term" value="P:premeiotic DNA replication"/>
    <property type="evidence" value="ECO:0007669"/>
    <property type="project" value="UniProtKB-ARBA"/>
</dbReference>
<feature type="compositionally biased region" description="Basic and acidic residues" evidence="19">
    <location>
        <begin position="1258"/>
        <end position="1277"/>
    </location>
</feature>
<dbReference type="Pfam" id="PF00493">
    <property type="entry name" value="MCM"/>
    <property type="match status" value="1"/>
</dbReference>
<evidence type="ECO:0000259" key="22">
    <source>
        <dbReference type="PROSITE" id="PS51194"/>
    </source>
</evidence>
<dbReference type="PROSITE" id="PS51192">
    <property type="entry name" value="HELICASE_ATP_BIND_1"/>
    <property type="match status" value="1"/>
</dbReference>
<dbReference type="SUPFAM" id="SSF50249">
    <property type="entry name" value="Nucleic acid-binding proteins"/>
    <property type="match status" value="1"/>
</dbReference>
<evidence type="ECO:0000256" key="18">
    <source>
        <dbReference type="RuleBase" id="RU004070"/>
    </source>
</evidence>
<evidence type="ECO:0000256" key="9">
    <source>
        <dbReference type="ARBA" id="ARBA00022840"/>
    </source>
</evidence>
<dbReference type="Proteomes" id="UP000717515">
    <property type="component" value="Unassembled WGS sequence"/>
</dbReference>
<evidence type="ECO:0000256" key="10">
    <source>
        <dbReference type="ARBA" id="ARBA00023125"/>
    </source>
</evidence>
<keyword evidence="8" id="KW-0347">Helicase</keyword>
<feature type="region of interest" description="Disordered" evidence="19">
    <location>
        <begin position="1907"/>
        <end position="1932"/>
    </location>
</feature>
<dbReference type="InterPro" id="IPR041562">
    <property type="entry name" value="MCM_lid"/>
</dbReference>
<evidence type="ECO:0000256" key="1">
    <source>
        <dbReference type="ARBA" id="ARBA00004123"/>
    </source>
</evidence>
<comment type="subcellular location">
    <subcellularLocation>
        <location evidence="1">Nucleus</location>
    </subcellularLocation>
</comment>
<dbReference type="InterPro" id="IPR001208">
    <property type="entry name" value="MCM_dom"/>
</dbReference>
<feature type="region of interest" description="Disordered" evidence="19">
    <location>
        <begin position="962"/>
        <end position="1086"/>
    </location>
</feature>
<evidence type="ECO:0000256" key="3">
    <source>
        <dbReference type="ARBA" id="ARBA00012551"/>
    </source>
</evidence>
<dbReference type="InterPro" id="IPR011545">
    <property type="entry name" value="DEAD/DEAH_box_helicase_dom"/>
</dbReference>
<dbReference type="Pfam" id="PF00271">
    <property type="entry name" value="Helicase_C"/>
    <property type="match status" value="1"/>
</dbReference>
<dbReference type="FunFam" id="3.40.50.300:FF:000079">
    <property type="entry name" value="probable ATP-dependent RNA helicase DDX17"/>
    <property type="match status" value="1"/>
</dbReference>
<feature type="region of interest" description="Disordered" evidence="19">
    <location>
        <begin position="1840"/>
        <end position="1868"/>
    </location>
</feature>
<feature type="short sequence motif" description="Q motif" evidence="17">
    <location>
        <begin position="1374"/>
        <end position="1403"/>
    </location>
</feature>
<dbReference type="GO" id="GO:0017116">
    <property type="term" value="F:single-stranded DNA helicase activity"/>
    <property type="evidence" value="ECO:0007669"/>
    <property type="project" value="TreeGrafter"/>
</dbReference>
<reference evidence="24" key="1">
    <citation type="submission" date="2021-07" db="EMBL/GenBank/DDBJ databases">
        <title>Draft genome of Mortierella alpina, strain LL118, isolated from an aspen leaf litter sample.</title>
        <authorList>
            <person name="Yang S."/>
            <person name="Vinatzer B.A."/>
        </authorList>
    </citation>
    <scope>NUCLEOTIDE SEQUENCE</scope>
    <source>
        <strain evidence="24">LL118</strain>
    </source>
</reference>
<keyword evidence="7" id="KW-0378">Hydrolase</keyword>
<dbReference type="Pfam" id="PF00270">
    <property type="entry name" value="DEAD"/>
    <property type="match status" value="1"/>
</dbReference>
<dbReference type="Gene3D" id="2.40.50.140">
    <property type="entry name" value="Nucleic acid-binding proteins"/>
    <property type="match status" value="1"/>
</dbReference>
<dbReference type="GO" id="GO:0031261">
    <property type="term" value="C:DNA replication preinitiation complex"/>
    <property type="evidence" value="ECO:0007669"/>
    <property type="project" value="UniProtKB-ARBA"/>
</dbReference>
<dbReference type="InterPro" id="IPR033762">
    <property type="entry name" value="MCM_OB"/>
</dbReference>
<evidence type="ECO:0000256" key="2">
    <source>
        <dbReference type="ARBA" id="ARBA00008010"/>
    </source>
</evidence>
<dbReference type="CDD" id="cd18787">
    <property type="entry name" value="SF2_C_DEAD"/>
    <property type="match status" value="1"/>
</dbReference>
<dbReference type="Pfam" id="PF17207">
    <property type="entry name" value="MCM_OB"/>
    <property type="match status" value="1"/>
</dbReference>
<dbReference type="GO" id="GO:0005656">
    <property type="term" value="C:nuclear pre-replicative complex"/>
    <property type="evidence" value="ECO:0007669"/>
    <property type="project" value="UniProtKB-ARBA"/>
</dbReference>
<dbReference type="SMART" id="SM00350">
    <property type="entry name" value="MCM"/>
    <property type="match status" value="1"/>
</dbReference>
<dbReference type="EC" id="3.6.4.13" evidence="4"/>
<dbReference type="Gene3D" id="3.40.50.300">
    <property type="entry name" value="P-loop containing nucleotide triphosphate hydrolases"/>
    <property type="match status" value="3"/>
</dbReference>
<comment type="catalytic activity">
    <reaction evidence="16">
        <text>ATP + H2O = ADP + phosphate + H(+)</text>
        <dbReference type="Rhea" id="RHEA:13065"/>
        <dbReference type="ChEBI" id="CHEBI:15377"/>
        <dbReference type="ChEBI" id="CHEBI:15378"/>
        <dbReference type="ChEBI" id="CHEBI:30616"/>
        <dbReference type="ChEBI" id="CHEBI:43474"/>
        <dbReference type="ChEBI" id="CHEBI:456216"/>
        <dbReference type="EC" id="3.6.4.12"/>
    </reaction>
</comment>
<dbReference type="PROSITE" id="PS51195">
    <property type="entry name" value="Q_MOTIF"/>
    <property type="match status" value="1"/>
</dbReference>
<evidence type="ECO:0000256" key="8">
    <source>
        <dbReference type="ARBA" id="ARBA00022806"/>
    </source>
</evidence>
<keyword evidence="5 18" id="KW-0547">Nucleotide-binding</keyword>
<feature type="domain" description="Helicase C-terminal" evidence="22">
    <location>
        <begin position="1595"/>
        <end position="1759"/>
    </location>
</feature>
<protein>
    <recommendedName>
        <fullName evidence="15">Minichromosome maintenance 9</fullName>
        <ecNumber evidence="3">3.6.4.12</ecNumber>
        <ecNumber evidence="4">3.6.4.13</ecNumber>
    </recommendedName>
</protein>
<feature type="compositionally biased region" description="Basic and acidic residues" evidence="19">
    <location>
        <begin position="1031"/>
        <end position="1046"/>
    </location>
</feature>
<evidence type="ECO:0000256" key="16">
    <source>
        <dbReference type="ARBA" id="ARBA00047995"/>
    </source>
</evidence>
<feature type="region of interest" description="Disordered" evidence="19">
    <location>
        <begin position="879"/>
        <end position="910"/>
    </location>
</feature>
<dbReference type="SMART" id="SM00490">
    <property type="entry name" value="HELICc"/>
    <property type="match status" value="1"/>
</dbReference>
<dbReference type="InterPro" id="IPR003593">
    <property type="entry name" value="AAA+_ATPase"/>
</dbReference>
<dbReference type="SMART" id="SM00382">
    <property type="entry name" value="AAA"/>
    <property type="match status" value="1"/>
</dbReference>
<organism evidence="24 25">
    <name type="scientific">Mortierella alpina</name>
    <name type="common">Oleaginous fungus</name>
    <name type="synonym">Mortierella renispora</name>
    <dbReference type="NCBI Taxonomy" id="64518"/>
    <lineage>
        <taxon>Eukaryota</taxon>
        <taxon>Fungi</taxon>
        <taxon>Fungi incertae sedis</taxon>
        <taxon>Mucoromycota</taxon>
        <taxon>Mortierellomycotina</taxon>
        <taxon>Mortierellomycetes</taxon>
        <taxon>Mortierellales</taxon>
        <taxon>Mortierellaceae</taxon>
        <taxon>Mortierella</taxon>
    </lineage>
</organism>
<keyword evidence="10 18" id="KW-0238">DNA-binding</keyword>
<evidence type="ECO:0000256" key="14">
    <source>
        <dbReference type="ARBA" id="ARBA00038511"/>
    </source>
</evidence>
<feature type="region of interest" description="Disordered" evidence="19">
    <location>
        <begin position="695"/>
        <end position="739"/>
    </location>
</feature>
<dbReference type="InterPro" id="IPR000629">
    <property type="entry name" value="RNA-helicase_DEAD-box_CS"/>
</dbReference>
<dbReference type="SMART" id="SM00487">
    <property type="entry name" value="DEXDc"/>
    <property type="match status" value="1"/>
</dbReference>
<dbReference type="PANTHER" id="PTHR11630">
    <property type="entry name" value="DNA REPLICATION LICENSING FACTOR MCM FAMILY MEMBER"/>
    <property type="match status" value="1"/>
</dbReference>
<evidence type="ECO:0000256" key="11">
    <source>
        <dbReference type="ARBA" id="ARBA00023187"/>
    </source>
</evidence>
<dbReference type="GO" id="GO:0003724">
    <property type="term" value="F:RNA helicase activity"/>
    <property type="evidence" value="ECO:0007669"/>
    <property type="project" value="UniProtKB-EC"/>
</dbReference>
<feature type="region of interest" description="Disordered" evidence="19">
    <location>
        <begin position="1798"/>
        <end position="1817"/>
    </location>
</feature>
<feature type="compositionally biased region" description="Basic and acidic residues" evidence="19">
    <location>
        <begin position="1158"/>
        <end position="1177"/>
    </location>
</feature>
<feature type="domain" description="MCM C-terminal AAA(+) ATPase" evidence="20">
    <location>
        <begin position="458"/>
        <end position="661"/>
    </location>
</feature>
<feature type="compositionally biased region" description="Low complexity" evidence="19">
    <location>
        <begin position="1056"/>
        <end position="1083"/>
    </location>
</feature>
<dbReference type="InterPro" id="IPR012340">
    <property type="entry name" value="NA-bd_OB-fold"/>
</dbReference>
<dbReference type="GO" id="GO:0003697">
    <property type="term" value="F:single-stranded DNA binding"/>
    <property type="evidence" value="ECO:0007669"/>
    <property type="project" value="TreeGrafter"/>
</dbReference>
<name>A0A9P7ZYD3_MORAP</name>
<dbReference type="GO" id="GO:0016787">
    <property type="term" value="F:hydrolase activity"/>
    <property type="evidence" value="ECO:0007669"/>
    <property type="project" value="UniProtKB-KW"/>
</dbReference>
<sequence>ASYVHLFKHAVDSLKKYQEQGSAPDVTLLKDAQYEFALLALGSNLKLLGMAITNKFLFLLFAAMVMHAVVSQSAGAAKLPVWCSCNDKTQTVCNLAASKWDGGSCGINDQGNYIRFTQLCHRVKFILEPSHAPMVEFETESEELFRESLKQGILQRHYEEICDILFAVDTTQHYSVVIDIMALVDSASDSRLWSQLAVSPHTVLPFLDAILQDVQLELIRINDDPSSQEQQPNGPRTPMYLKPKCSARVMGLPAAESRRMTIPNSSDVGTFLSITATVTRTGVVKMLENSKKVSCITCKQTFEALADVEQYNQVPMPTKCEAKNNVRPCNGTKFQMIETPPGQLPEGCRDYQEIKVQEQTNKLTMGTIPGSMVVVLHDDLVDHAKSGDDVTITGTVIRRWKTPQPGERCDIELALLANHVFIHNEQRVGTGLTEEQRIEFEKFWELALSPAVNKPFTARNTILSQICPRVYGLYIVKLAVMLVLTGGVQKVDKSGLKVRGEPHLLLVGDPGTGKSQFLKYAAELNPRSVLTTGIGSSSAGLTVTAVRDGNEWQLEAGALVLADRGLCCIDEFGGMREHDKVAIHEAMEQQSISIAKAGIVCKLNTRCSVIAATNPKGKYDPDQSVSINIALASPLLSRFDIVLVLMDTGNVNWDQKISSFILETRMKVDGFVPAKKRLSRKEILRRRKRLRRMRRQRELEERGEDPNSIDQHDQRSESDAQDVVEDSNEEDVDTQEGPEGQWSLDKLKAYLIWIKANFEPKLTPPAEQVLVSYYQLQRKADLRNAARTTIRLLESLIRLSQAHARLMARDQVTVQDAVVIVSLIEATAQGGAAMLGGVNPLHASFPKSAEEEYWRQEEAMLSRLGLMHLTSSVVSPEADVALPESPAESESELLTRRSKRKRLDEGANDDQGAELLAEGGSMVLDDQQEAELLERLRRQDIRRGLEEDGNLVHIKDEPLIDRRASRREQAREKGQGKGKGVSRDHENYPRPQQSREAEHRSHYFSKMDTKAEHAVESDEDEEGTYPYGKGPTDKSVELPLDERERSTTPSNGAHMATPTPASTTVTVPPSSTTSSFAPVVSTPATTSRMSLQPVSFTPVKTMASSGLKIKAPISLSISSGSSGASTAPRAISAAFGDSDVIRKRRENVLQWRLEREAAKKAEEQAKQAETPSKKTTEAPESTNHSSSDAAATATPAKPWSWDDDDDEEETATPKEANGDTVMGDKKDGNDAETDTAMEEDEVDPLDAFMVDVTAEVQQLEKKEQKRDNKINKTREVVEVEDLSAPKPVGADDDEEEDLAESSEEEDILAMAAKRIKKKDIPTVDHSKMQYEYFRKDFYLEPPETADMTPEEVHSLRLELDGIKIRGADCPKPIRKWTQAGLPPGCMQVIKDKLNYTAPTSIQCQAIPAIMSGRDVIAVAKTGSGKTIAFILPMLRHIKDQRPLESMEGPIAIIMTPTRELAVQIHKECKNFLKVLNLRAVCAYGGSPIKDQIAELKRGAEIMVCTPGRLIDLLCANSGRVTNLRRTTFLVLDEADRMFDMGFEPQVMKIVNTVRPQRQVVLFSATFPKQMEALARKLLRRPLEITVGARSVVCEDVTQVVEVREDDTRFNRLLEILGQAFNDDSEARVLIFVSRQEAADNLLRDLIRRSYICMSIHGGKDQVDRDSAISDFKAGVCQVLIATSVAARGLDVKKLGIVINYECPNHMEDYVHRVGRTGRAGNKGTAYTFITPEQERFAPDIAKALTNSSTPVPPELQALVDSFHEKIKSGDAKHTASGFGGKGLDKFEKEREKVLAIQKKTYGGGEDEEGSDHEGGEGKGELVIEAKQVKAGITAGKAAAAAAGEESTDSKAEGNTSTSGSSAGTGAPNALAEALRKAKEAANALSQSLGGDGKQRAMEVINNINKSRPGAAGAAGEGAGSSASGGAAGSGSHHDSGFALEIEINDYPPKARLMVTQKMMINQISDHSGAAITTRGVFVEEGKQPPPGERKLYLFVEGDSQYVVDRAFNEIKRILQEETLRAVDAANRGGGPGRGGAGRFQIL</sequence>
<gene>
    <name evidence="24" type="ORF">KVV02_000093</name>
</gene>
<feature type="compositionally biased region" description="Basic and acidic residues" evidence="19">
    <location>
        <begin position="962"/>
        <end position="1016"/>
    </location>
</feature>
<comment type="similarity">
    <text evidence="14">Belongs to the DEAD box helicase family. DDX46/PRP5 subfamily.</text>
</comment>
<proteinExistence type="inferred from homology"/>
<feature type="domain" description="DEAD-box RNA helicase Q" evidence="23">
    <location>
        <begin position="1374"/>
        <end position="1403"/>
    </location>
</feature>
<dbReference type="EMBL" id="JAIFTL010000334">
    <property type="protein sequence ID" value="KAG9320060.1"/>
    <property type="molecule type" value="Genomic_DNA"/>
</dbReference>
<dbReference type="PRINTS" id="PR01657">
    <property type="entry name" value="MCMFAMILY"/>
</dbReference>
<evidence type="ECO:0000256" key="13">
    <source>
        <dbReference type="ARBA" id="ARBA00023242"/>
    </source>
</evidence>
<keyword evidence="11" id="KW-0508">mRNA splicing</keyword>
<dbReference type="InterPro" id="IPR027417">
    <property type="entry name" value="P-loop_NTPase"/>
</dbReference>
<evidence type="ECO:0000256" key="12">
    <source>
        <dbReference type="ARBA" id="ARBA00023204"/>
    </source>
</evidence>
<evidence type="ECO:0000313" key="25">
    <source>
        <dbReference type="Proteomes" id="UP000717515"/>
    </source>
</evidence>
<dbReference type="PROSITE" id="PS51194">
    <property type="entry name" value="HELICASE_CTER"/>
    <property type="match status" value="1"/>
</dbReference>
<evidence type="ECO:0000259" key="23">
    <source>
        <dbReference type="PROSITE" id="PS51195"/>
    </source>
</evidence>
<evidence type="ECO:0000256" key="6">
    <source>
        <dbReference type="ARBA" id="ARBA00022763"/>
    </source>
</evidence>
<evidence type="ECO:0000256" key="17">
    <source>
        <dbReference type="PROSITE-ProRule" id="PRU00552"/>
    </source>
</evidence>
<keyword evidence="12" id="KW-0234">DNA repair</keyword>
<feature type="non-terminal residue" evidence="24">
    <location>
        <position position="1"/>
    </location>
</feature>
<dbReference type="InterPro" id="IPR014001">
    <property type="entry name" value="Helicase_ATP-bd"/>
</dbReference>
<dbReference type="EC" id="3.6.4.12" evidence="3"/>
<dbReference type="GO" id="GO:0042555">
    <property type="term" value="C:MCM complex"/>
    <property type="evidence" value="ECO:0007669"/>
    <property type="project" value="UniProtKB-ARBA"/>
</dbReference>
<dbReference type="Pfam" id="PF17855">
    <property type="entry name" value="MCM_lid"/>
    <property type="match status" value="1"/>
</dbReference>